<proteinExistence type="predicted"/>
<protein>
    <submittedName>
        <fullName evidence="1">Uncharacterized protein</fullName>
    </submittedName>
</protein>
<sequence length="177" mass="21069">MFIRMISGRPRISVLRFCTSMFLIRMCRVEKNGVSKFSFDGFFFENRSAFLSIRLSMIPAETLVSIYIRVLLSIYDSMLINFICFYIFLFPYHYLPLDIMKGDRKEKFCLQIFGICLQRSSALVKQNSSKTNATLVKQIFLKSFLYSFIFFSFYVAQFVFSFYFYEFLIDPYLNIIL</sequence>
<comment type="caution">
    <text evidence="1">The sequence shown here is derived from an EMBL/GenBank/DDBJ whole genome shotgun (WGS) entry which is preliminary data.</text>
</comment>
<name>A0ACB0YMM6_MELEN</name>
<evidence type="ECO:0000313" key="1">
    <source>
        <dbReference type="EMBL" id="CAK5054029.1"/>
    </source>
</evidence>
<organism evidence="1 2">
    <name type="scientific">Meloidogyne enterolobii</name>
    <name type="common">Root-knot nematode worm</name>
    <name type="synonym">Meloidogyne mayaguensis</name>
    <dbReference type="NCBI Taxonomy" id="390850"/>
    <lineage>
        <taxon>Eukaryota</taxon>
        <taxon>Metazoa</taxon>
        <taxon>Ecdysozoa</taxon>
        <taxon>Nematoda</taxon>
        <taxon>Chromadorea</taxon>
        <taxon>Rhabditida</taxon>
        <taxon>Tylenchina</taxon>
        <taxon>Tylenchomorpha</taxon>
        <taxon>Tylenchoidea</taxon>
        <taxon>Meloidogynidae</taxon>
        <taxon>Meloidogyninae</taxon>
        <taxon>Meloidogyne</taxon>
    </lineage>
</organism>
<dbReference type="Proteomes" id="UP001497535">
    <property type="component" value="Unassembled WGS sequence"/>
</dbReference>
<dbReference type="EMBL" id="CAVMJV010000015">
    <property type="protein sequence ID" value="CAK5054029.1"/>
    <property type="molecule type" value="Genomic_DNA"/>
</dbReference>
<accession>A0ACB0YMM6</accession>
<evidence type="ECO:0000313" key="2">
    <source>
        <dbReference type="Proteomes" id="UP001497535"/>
    </source>
</evidence>
<reference evidence="1" key="1">
    <citation type="submission" date="2023-11" db="EMBL/GenBank/DDBJ databases">
        <authorList>
            <person name="Poullet M."/>
        </authorList>
    </citation>
    <scope>NUCLEOTIDE SEQUENCE</scope>
    <source>
        <strain evidence="1">E1834</strain>
    </source>
</reference>
<gene>
    <name evidence="1" type="ORF">MENTE1834_LOCUS14291</name>
</gene>
<keyword evidence="2" id="KW-1185">Reference proteome</keyword>